<feature type="domain" description="Laminin G" evidence="20">
    <location>
        <begin position="788"/>
        <end position="953"/>
    </location>
</feature>
<comment type="caution">
    <text evidence="14">Lacks conserved residue(s) required for the propagation of feature annotation.</text>
</comment>
<evidence type="ECO:0000256" key="16">
    <source>
        <dbReference type="SAM" id="MobiDB-lite"/>
    </source>
</evidence>
<dbReference type="Proteomes" id="UP001230051">
    <property type="component" value="Unassembled WGS sequence"/>
</dbReference>
<keyword evidence="4 14" id="KW-0245">EGF-like domain</keyword>
<dbReference type="SUPFAM" id="SSF56496">
    <property type="entry name" value="Fibrinogen C-terminal domain-like"/>
    <property type="match status" value="1"/>
</dbReference>
<keyword evidence="7 18" id="KW-0732">Signal</keyword>
<dbReference type="PANTHER" id="PTHR15036:SF43">
    <property type="entry name" value="CONTACTIN-ASSOCIATED PROTEIN 1"/>
    <property type="match status" value="1"/>
</dbReference>
<feature type="domain" description="Laminin G" evidence="20">
    <location>
        <begin position="173"/>
        <end position="357"/>
    </location>
</feature>
<feature type="domain" description="Fibrinogen C-terminal" evidence="22">
    <location>
        <begin position="578"/>
        <end position="637"/>
    </location>
</feature>
<keyword evidence="10" id="KW-0965">Cell junction</keyword>
<feature type="domain" description="Laminin G" evidence="20">
    <location>
        <begin position="1012"/>
        <end position="1202"/>
    </location>
</feature>
<dbReference type="SUPFAM" id="SSF57196">
    <property type="entry name" value="EGF/Laminin"/>
    <property type="match status" value="1"/>
</dbReference>
<feature type="disulfide bond" evidence="15">
    <location>
        <begin position="926"/>
        <end position="953"/>
    </location>
</feature>
<comment type="caution">
    <text evidence="23">The sequence shown here is derived from an EMBL/GenBank/DDBJ whole genome shotgun (WGS) entry which is preliminary data.</text>
</comment>
<dbReference type="CDD" id="cd00110">
    <property type="entry name" value="LamG"/>
    <property type="match status" value="4"/>
</dbReference>
<organism evidence="23 24">
    <name type="scientific">Acipenser oxyrinchus oxyrinchus</name>
    <dbReference type="NCBI Taxonomy" id="40147"/>
    <lineage>
        <taxon>Eukaryota</taxon>
        <taxon>Metazoa</taxon>
        <taxon>Chordata</taxon>
        <taxon>Craniata</taxon>
        <taxon>Vertebrata</taxon>
        <taxon>Euteleostomi</taxon>
        <taxon>Actinopterygii</taxon>
        <taxon>Chondrostei</taxon>
        <taxon>Acipenseriformes</taxon>
        <taxon>Acipenseridae</taxon>
        <taxon>Acipenser</taxon>
    </lineage>
</organism>
<dbReference type="Pfam" id="PF00008">
    <property type="entry name" value="EGF"/>
    <property type="match status" value="1"/>
</dbReference>
<evidence type="ECO:0000256" key="6">
    <source>
        <dbReference type="ARBA" id="ARBA00022692"/>
    </source>
</evidence>
<dbReference type="PROSITE" id="PS50026">
    <property type="entry name" value="EGF_3"/>
    <property type="match status" value="1"/>
</dbReference>
<evidence type="ECO:0000259" key="20">
    <source>
        <dbReference type="PROSITE" id="PS50025"/>
    </source>
</evidence>
<dbReference type="InterPro" id="IPR001791">
    <property type="entry name" value="Laminin_G"/>
</dbReference>
<dbReference type="CDD" id="cd00054">
    <property type="entry name" value="EGF_CA"/>
    <property type="match status" value="1"/>
</dbReference>
<keyword evidence="5" id="KW-0597">Phosphoprotein</keyword>
<evidence type="ECO:0000256" key="7">
    <source>
        <dbReference type="ARBA" id="ARBA00022729"/>
    </source>
</evidence>
<protein>
    <submittedName>
        <fullName evidence="23">Contactin-associated protein 1-like</fullName>
    </submittedName>
</protein>
<keyword evidence="11 17" id="KW-1133">Transmembrane helix</keyword>
<reference evidence="23" key="1">
    <citation type="submission" date="2022-02" db="EMBL/GenBank/DDBJ databases">
        <title>Atlantic sturgeon de novo genome assembly.</title>
        <authorList>
            <person name="Stock M."/>
            <person name="Klopp C."/>
            <person name="Guiguen Y."/>
            <person name="Cabau C."/>
            <person name="Parinello H."/>
            <person name="Santidrian Yebra-Pimentel E."/>
            <person name="Kuhl H."/>
            <person name="Dirks R.P."/>
            <person name="Guessner J."/>
            <person name="Wuertz S."/>
            <person name="Du K."/>
            <person name="Schartl M."/>
        </authorList>
    </citation>
    <scope>NUCLEOTIDE SEQUENCE</scope>
    <source>
        <strain evidence="23">STURGEONOMICS-FGT-2020</strain>
        <tissue evidence="23">Whole blood</tissue>
    </source>
</reference>
<dbReference type="Gene3D" id="2.60.120.200">
    <property type="match status" value="4"/>
</dbReference>
<keyword evidence="6 17" id="KW-0812">Transmembrane</keyword>
<evidence type="ECO:0000256" key="8">
    <source>
        <dbReference type="ARBA" id="ARBA00022737"/>
    </source>
</evidence>
<dbReference type="SUPFAM" id="SSF49899">
    <property type="entry name" value="Concanavalin A-like lectins/glucanases"/>
    <property type="match status" value="4"/>
</dbReference>
<gene>
    <name evidence="23" type="primary">CNTNAP1</name>
    <name evidence="23" type="ORF">AOXY_G20428</name>
</gene>
<dbReference type="InterPro" id="IPR050372">
    <property type="entry name" value="Neurexin-related_CASP"/>
</dbReference>
<evidence type="ECO:0000259" key="21">
    <source>
        <dbReference type="PROSITE" id="PS50026"/>
    </source>
</evidence>
<dbReference type="InterPro" id="IPR008979">
    <property type="entry name" value="Galactose-bd-like_sf"/>
</dbReference>
<dbReference type="InterPro" id="IPR002181">
    <property type="entry name" value="Fibrinogen_a/b/g_C_dom"/>
</dbReference>
<keyword evidence="13 15" id="KW-1015">Disulfide bond</keyword>
<dbReference type="FunFam" id="2.60.120.1000:FF:000005">
    <property type="entry name" value="Contactin associated protein-like 2"/>
    <property type="match status" value="1"/>
</dbReference>
<feature type="domain" description="EGF-like" evidence="21">
    <location>
        <begin position="542"/>
        <end position="579"/>
    </location>
</feature>
<evidence type="ECO:0000256" key="17">
    <source>
        <dbReference type="SAM" id="Phobius"/>
    </source>
</evidence>
<dbReference type="Pfam" id="PF00754">
    <property type="entry name" value="F5_F8_type_C"/>
    <property type="match status" value="1"/>
</dbReference>
<keyword evidence="9" id="KW-0130">Cell adhesion</keyword>
<feature type="region of interest" description="Disordered" evidence="16">
    <location>
        <begin position="1271"/>
        <end position="1305"/>
    </location>
</feature>
<evidence type="ECO:0000313" key="23">
    <source>
        <dbReference type="EMBL" id="KAK1160297.1"/>
    </source>
</evidence>
<proteinExistence type="inferred from homology"/>
<evidence type="ECO:0000313" key="24">
    <source>
        <dbReference type="Proteomes" id="UP001230051"/>
    </source>
</evidence>
<dbReference type="InterPro" id="IPR000421">
    <property type="entry name" value="FA58C"/>
</dbReference>
<dbReference type="PROSITE" id="PS01286">
    <property type="entry name" value="FA58C_2"/>
    <property type="match status" value="1"/>
</dbReference>
<dbReference type="GO" id="GO:0033010">
    <property type="term" value="C:paranodal junction"/>
    <property type="evidence" value="ECO:0007669"/>
    <property type="project" value="UniProtKB-SubCell"/>
</dbReference>
<accession>A0AAD8D0W9</accession>
<evidence type="ECO:0000256" key="14">
    <source>
        <dbReference type="PROSITE-ProRule" id="PRU00076"/>
    </source>
</evidence>
<dbReference type="SUPFAM" id="SSF49785">
    <property type="entry name" value="Galactose-binding domain-like"/>
    <property type="match status" value="1"/>
</dbReference>
<dbReference type="InterPro" id="IPR036056">
    <property type="entry name" value="Fibrinogen-like_C"/>
</dbReference>
<keyword evidence="8" id="KW-0677">Repeat</keyword>
<evidence type="ECO:0000256" key="3">
    <source>
        <dbReference type="ARBA" id="ARBA00010241"/>
    </source>
</evidence>
<dbReference type="Gene3D" id="2.60.120.1000">
    <property type="match status" value="1"/>
</dbReference>
<dbReference type="Gene3D" id="2.10.25.10">
    <property type="entry name" value="Laminin"/>
    <property type="match status" value="1"/>
</dbReference>
<evidence type="ECO:0000256" key="2">
    <source>
        <dbReference type="ARBA" id="ARBA00004479"/>
    </source>
</evidence>
<comment type="subcellular location">
    <subcellularLocation>
        <location evidence="1">Cell junction</location>
        <location evidence="1">Paranodal septate junction</location>
    </subcellularLocation>
    <subcellularLocation>
        <location evidence="2">Membrane</location>
        <topology evidence="2">Single-pass type I membrane protein</topology>
    </subcellularLocation>
</comment>
<evidence type="ECO:0000256" key="10">
    <source>
        <dbReference type="ARBA" id="ARBA00022949"/>
    </source>
</evidence>
<dbReference type="GO" id="GO:0016020">
    <property type="term" value="C:membrane"/>
    <property type="evidence" value="ECO:0007669"/>
    <property type="project" value="UniProtKB-SubCell"/>
</dbReference>
<dbReference type="InterPro" id="IPR000742">
    <property type="entry name" value="EGF"/>
</dbReference>
<evidence type="ECO:0000256" key="12">
    <source>
        <dbReference type="ARBA" id="ARBA00023136"/>
    </source>
</evidence>
<keyword evidence="12 17" id="KW-0472">Membrane</keyword>
<dbReference type="FunFam" id="2.10.25.10:FF:000015">
    <property type="entry name" value="neurexin-1 isoform X1"/>
    <property type="match status" value="1"/>
</dbReference>
<dbReference type="CDD" id="cd00057">
    <property type="entry name" value="FA58C"/>
    <property type="match status" value="1"/>
</dbReference>
<evidence type="ECO:0000256" key="11">
    <source>
        <dbReference type="ARBA" id="ARBA00022989"/>
    </source>
</evidence>
<evidence type="ECO:0000256" key="9">
    <source>
        <dbReference type="ARBA" id="ARBA00022889"/>
    </source>
</evidence>
<keyword evidence="24" id="KW-1185">Reference proteome</keyword>
<dbReference type="Pfam" id="PF02210">
    <property type="entry name" value="Laminin_G_2"/>
    <property type="match status" value="4"/>
</dbReference>
<dbReference type="GO" id="GO:0007155">
    <property type="term" value="P:cell adhesion"/>
    <property type="evidence" value="ECO:0007669"/>
    <property type="project" value="UniProtKB-KW"/>
</dbReference>
<evidence type="ECO:0000259" key="19">
    <source>
        <dbReference type="PROSITE" id="PS50022"/>
    </source>
</evidence>
<dbReference type="SMART" id="SM00294">
    <property type="entry name" value="4.1m"/>
    <property type="match status" value="1"/>
</dbReference>
<feature type="chain" id="PRO_5041928765" evidence="18">
    <location>
        <begin position="22"/>
        <end position="1305"/>
    </location>
</feature>
<comment type="similarity">
    <text evidence="3">Belongs to the neurexin family.</text>
</comment>
<feature type="signal peptide" evidence="18">
    <location>
        <begin position="1"/>
        <end position="21"/>
    </location>
</feature>
<evidence type="ECO:0000256" key="1">
    <source>
        <dbReference type="ARBA" id="ARBA00004403"/>
    </source>
</evidence>
<evidence type="ECO:0000256" key="13">
    <source>
        <dbReference type="ARBA" id="ARBA00023157"/>
    </source>
</evidence>
<feature type="compositionally biased region" description="Basic and acidic residues" evidence="16">
    <location>
        <begin position="1284"/>
        <end position="1305"/>
    </location>
</feature>
<feature type="transmembrane region" description="Helical" evidence="17">
    <location>
        <begin position="1237"/>
        <end position="1260"/>
    </location>
</feature>
<dbReference type="PROSITE" id="PS50022">
    <property type="entry name" value="FA58C_3"/>
    <property type="match status" value="1"/>
</dbReference>
<dbReference type="PANTHER" id="PTHR15036">
    <property type="entry name" value="PIKACHURIN-LIKE PROTEIN"/>
    <property type="match status" value="1"/>
</dbReference>
<dbReference type="FunFam" id="2.60.120.260:FF:000016">
    <property type="entry name" value="Contactin-associated protein-like 4 isoform 1"/>
    <property type="match status" value="1"/>
</dbReference>
<dbReference type="Gene3D" id="2.60.120.260">
    <property type="entry name" value="Galactose-binding domain-like"/>
    <property type="match status" value="1"/>
</dbReference>
<dbReference type="SMART" id="SM00282">
    <property type="entry name" value="LamG"/>
    <property type="match status" value="4"/>
</dbReference>
<feature type="domain" description="Laminin G" evidence="20">
    <location>
        <begin position="363"/>
        <end position="540"/>
    </location>
</feature>
<dbReference type="InterPro" id="IPR003585">
    <property type="entry name" value="Neurexin-like"/>
</dbReference>
<evidence type="ECO:0000256" key="15">
    <source>
        <dbReference type="PROSITE-ProRule" id="PRU00122"/>
    </source>
</evidence>
<dbReference type="PROSITE" id="PS01285">
    <property type="entry name" value="FA58C_1"/>
    <property type="match status" value="1"/>
</dbReference>
<evidence type="ECO:0000256" key="4">
    <source>
        <dbReference type="ARBA" id="ARBA00022536"/>
    </source>
</evidence>
<dbReference type="EMBL" id="JAGXEW010000020">
    <property type="protein sequence ID" value="KAK1160297.1"/>
    <property type="molecule type" value="Genomic_DNA"/>
</dbReference>
<dbReference type="InterPro" id="IPR013320">
    <property type="entry name" value="ConA-like_dom_sf"/>
</dbReference>
<feature type="domain" description="F5/8 type C" evidence="19">
    <location>
        <begin position="19"/>
        <end position="167"/>
    </location>
</feature>
<evidence type="ECO:0000256" key="5">
    <source>
        <dbReference type="ARBA" id="ARBA00022553"/>
    </source>
</evidence>
<evidence type="ECO:0000256" key="18">
    <source>
        <dbReference type="SAM" id="SignalP"/>
    </source>
</evidence>
<dbReference type="SMART" id="SM00231">
    <property type="entry name" value="FA58C"/>
    <property type="match status" value="1"/>
</dbReference>
<dbReference type="PROSITE" id="PS50025">
    <property type="entry name" value="LAM_G_DOMAIN"/>
    <property type="match status" value="4"/>
</dbReference>
<name>A0AAD8D0W9_ACIOX</name>
<dbReference type="PROSITE" id="PS51406">
    <property type="entry name" value="FIBRINOGEN_C_2"/>
    <property type="match status" value="1"/>
</dbReference>
<sequence length="1305" mass="147638">MHCIILSINLVIVLVSQHCLARPCKDQLVAPLYASSFEASSRYNFLYSANLARLHGGSGWSPAPRDRQPWLQINLFHKYRITAIATQGTFNSYDWVTKYTLLYGDRPDTWTPFIQRGGNSTFSGNWNYYQVKKHNLHYAITAKHLRILPVGWNPMGKIGLRLEVYGCFYDSYVMAFDGDDMVAYRFGRNTMKTLKDVIALNFKTLEREGVLLHGEGPQGDYLTLELVDSKLVMHISLGSSTVHDMTGHTSVTLGNLLDNQHWHYVTIHRYGNYVNLTLDGETASIRCSGDFLYLNLDKELYIGGVIEGNKPHLPNKHNFRGCMENVFYNGVNIIDLAKNKMPQIRFPHRKKKIYYACQDLLLKPMTFAGINNYLQVPGSFRRNRMSVKFKFRSWDATGLLMYANFADNLGSLKMALSEGQVNISIAQPGKKPLEFAAGYRLNDGFWHSVDLVARDNFATVVIDEEEGSPLRINNIFTLRTGDRYFFGGCPKPANGTGCVSDLIAFHGCMQQIYIDSEPVDIDIIMQRQLGRYSQLLLGTCGITDRCTPNLCEHEGKCIQSWDDFICNCDNTGYKGEVCHKSVYKESCEAYRLSGKYYSGNYTIDPDGSGPLKPFVTYCNMQEYKAWSVVRHNRESGTKVTGTSMERPFVGDVQYYNASWGEVSALANGSEYCEQRIQYDCYKSRLLNTPDGHPFGFWIGRNQERHFYWGGSFPGIKKCGCGIAKSCSDARFYCNCDADYRQWSYDKGLLNYVDHLPVTQVVVGDTNRTASEAQFTVGPLRCYGDRNTWNTVSFTKTTHMEFPTFRPGTSADILFHFKTTADHGVFVENPGPPYFIRVELNSTTELLFIFSVGDGIINATLKSPTPLNDDQWHFVKAEINVKMARIKVDKQPWVVRRFPSQSYVNLVFTKPLLVGAAEYKMRGFLGCLRGLRMNGVTLNLEGKVNELEGIKYNCSGHCCNTSGVLCRNGGRCVEKYSTYLCDCNETAFDGLYCHKDIGGYFEPGTWLRYSIRSAAITVAAQFANIVDPLSFTLGYNQTSEEIVFSFSTRETPAVLLYISSFTNDYIAVVLKHDGSLDLRYRLGLFTNKYTLSNRYMADGDPHIVNVTRKDREIRIEVDYTEPIFQSIPLIFDKKFDSPKSLFLGRVLETGVIDPEIQKYNTPGFTGCMSGVKFNNIVPLKAYFRPNQTDLPITVMGELVESNCGAGPVVLPPIPLEIDPWYTGPVFPYIHDDTPSGPVLTVIILLVLLTVFGTLAALYLYLYRYKGSYHTNEPKAMESPSSMKPLTEEAPRKEQNLSKIQEEDKDE</sequence>
<evidence type="ECO:0000259" key="22">
    <source>
        <dbReference type="PROSITE" id="PS51406"/>
    </source>
</evidence>